<sequence>MAIRKFLVYYRRRTIINPIVSLSVSVLLF</sequence>
<reference evidence="1" key="2">
    <citation type="journal article" date="2015" name="Fish Shellfish Immunol.">
        <title>Early steps in the European eel (Anguilla anguilla)-Vibrio vulnificus interaction in the gills: Role of the RtxA13 toxin.</title>
        <authorList>
            <person name="Callol A."/>
            <person name="Pajuelo D."/>
            <person name="Ebbesson L."/>
            <person name="Teles M."/>
            <person name="MacKenzie S."/>
            <person name="Amaro C."/>
        </authorList>
    </citation>
    <scope>NUCLEOTIDE SEQUENCE</scope>
</reference>
<name>A0A0E9QC62_ANGAN</name>
<dbReference type="AlphaFoldDB" id="A0A0E9QC62"/>
<reference evidence="1" key="1">
    <citation type="submission" date="2014-11" db="EMBL/GenBank/DDBJ databases">
        <authorList>
            <person name="Amaro Gonzalez C."/>
        </authorList>
    </citation>
    <scope>NUCLEOTIDE SEQUENCE</scope>
</reference>
<proteinExistence type="predicted"/>
<organism evidence="1">
    <name type="scientific">Anguilla anguilla</name>
    <name type="common">European freshwater eel</name>
    <name type="synonym">Muraena anguilla</name>
    <dbReference type="NCBI Taxonomy" id="7936"/>
    <lineage>
        <taxon>Eukaryota</taxon>
        <taxon>Metazoa</taxon>
        <taxon>Chordata</taxon>
        <taxon>Craniata</taxon>
        <taxon>Vertebrata</taxon>
        <taxon>Euteleostomi</taxon>
        <taxon>Actinopterygii</taxon>
        <taxon>Neopterygii</taxon>
        <taxon>Teleostei</taxon>
        <taxon>Anguilliformes</taxon>
        <taxon>Anguillidae</taxon>
        <taxon>Anguilla</taxon>
    </lineage>
</organism>
<dbReference type="EMBL" id="GBXM01094213">
    <property type="protein sequence ID" value="JAH14364.1"/>
    <property type="molecule type" value="Transcribed_RNA"/>
</dbReference>
<evidence type="ECO:0000313" key="1">
    <source>
        <dbReference type="EMBL" id="JAH14364.1"/>
    </source>
</evidence>
<protein>
    <submittedName>
        <fullName evidence="1">Uncharacterized protein</fullName>
    </submittedName>
</protein>
<accession>A0A0E9QC62</accession>